<dbReference type="KEGG" id="xla:121399248"/>
<evidence type="ECO:0000313" key="8">
    <source>
        <dbReference type="RefSeq" id="XP_041435229.1"/>
    </source>
</evidence>
<dbReference type="GeneID" id="121399248"/>
<dbReference type="InterPro" id="IPR000436">
    <property type="entry name" value="Sushi_SCR_CCP_dom"/>
</dbReference>
<evidence type="ECO:0000256" key="5">
    <source>
        <dbReference type="PROSITE-ProRule" id="PRU00302"/>
    </source>
</evidence>
<feature type="domain" description="Sushi" evidence="6">
    <location>
        <begin position="118"/>
        <end position="180"/>
    </location>
</feature>
<evidence type="ECO:0000256" key="1">
    <source>
        <dbReference type="ARBA" id="ARBA00004370"/>
    </source>
</evidence>
<dbReference type="Gene3D" id="2.60.40.10">
    <property type="entry name" value="Immunoglobulins"/>
    <property type="match status" value="1"/>
</dbReference>
<sequence>MKVIDGRFSIEDNMTSFSITMAGMKPQDSDIYQCGIEFTGNDAMHPITVTVLPGVCRETAPWVEMVDFPENFIFVKEKDLVTVSCRKQFVEKTFRLECRQVSHEFQLFSRSEETTCVEKCKKVDQWDPDLTFNPDEEYYGPDELVELSCPAGYKPNDSIIQCIRDKNTSSWNVTQVSCEPLGPSQSKNRIHYPIHSFLYEIKGWEEKSEAEADAPEECIYEVGDPV</sequence>
<organism evidence="7 8">
    <name type="scientific">Xenopus laevis</name>
    <name type="common">African clawed frog</name>
    <dbReference type="NCBI Taxonomy" id="8355"/>
    <lineage>
        <taxon>Eukaryota</taxon>
        <taxon>Metazoa</taxon>
        <taxon>Chordata</taxon>
        <taxon>Craniata</taxon>
        <taxon>Vertebrata</taxon>
        <taxon>Euteleostomi</taxon>
        <taxon>Amphibia</taxon>
        <taxon>Batrachia</taxon>
        <taxon>Anura</taxon>
        <taxon>Pipoidea</taxon>
        <taxon>Pipidae</taxon>
        <taxon>Xenopodinae</taxon>
        <taxon>Xenopus</taxon>
        <taxon>Xenopus</taxon>
    </lineage>
</organism>
<dbReference type="AlphaFoldDB" id="A0A8J1M0L1"/>
<evidence type="ECO:0000256" key="2">
    <source>
        <dbReference type="ARBA" id="ARBA00022692"/>
    </source>
</evidence>
<reference evidence="8" key="1">
    <citation type="submission" date="2025-08" db="UniProtKB">
        <authorList>
            <consortium name="RefSeq"/>
        </authorList>
    </citation>
    <scope>IDENTIFICATION</scope>
    <source>
        <strain evidence="8">J_2021</strain>
        <tissue evidence="8">Erythrocytes</tissue>
    </source>
</reference>
<evidence type="ECO:0000256" key="3">
    <source>
        <dbReference type="ARBA" id="ARBA00023136"/>
    </source>
</evidence>
<comment type="caution">
    <text evidence="5">Lacks conserved residue(s) required for the propagation of feature annotation.</text>
</comment>
<comment type="subcellular location">
    <subcellularLocation>
        <location evidence="1">Membrane</location>
    </subcellularLocation>
</comment>
<keyword evidence="4" id="KW-1015">Disulfide bond</keyword>
<evidence type="ECO:0000313" key="7">
    <source>
        <dbReference type="Proteomes" id="UP000186698"/>
    </source>
</evidence>
<evidence type="ECO:0000259" key="6">
    <source>
        <dbReference type="PROSITE" id="PS50923"/>
    </source>
</evidence>
<dbReference type="InterPro" id="IPR036179">
    <property type="entry name" value="Ig-like_dom_sf"/>
</dbReference>
<proteinExistence type="predicted"/>
<keyword evidence="2" id="KW-0812">Transmembrane</keyword>
<keyword evidence="5" id="KW-0768">Sushi</keyword>
<dbReference type="GO" id="GO:0004888">
    <property type="term" value="F:transmembrane signaling receptor activity"/>
    <property type="evidence" value="ECO:0007669"/>
    <property type="project" value="TreeGrafter"/>
</dbReference>
<keyword evidence="3" id="KW-0472">Membrane</keyword>
<dbReference type="InterPro" id="IPR013783">
    <property type="entry name" value="Ig-like_fold"/>
</dbReference>
<dbReference type="PANTHER" id="PTHR11860">
    <property type="entry name" value="POLYMERIC-IMMUNOGLOBULIN RECEPTOR"/>
    <property type="match status" value="1"/>
</dbReference>
<protein>
    <submittedName>
        <fullName evidence="8">Uncharacterized protein LOC121399248</fullName>
    </submittedName>
</protein>
<dbReference type="PROSITE" id="PS50923">
    <property type="entry name" value="SUSHI"/>
    <property type="match status" value="1"/>
</dbReference>
<dbReference type="SUPFAM" id="SSF48726">
    <property type="entry name" value="Immunoglobulin"/>
    <property type="match status" value="1"/>
</dbReference>
<name>A0A8J1M0L1_XENLA</name>
<dbReference type="InterPro" id="IPR050671">
    <property type="entry name" value="CD300_family_receptors"/>
</dbReference>
<dbReference type="GO" id="GO:0005886">
    <property type="term" value="C:plasma membrane"/>
    <property type="evidence" value="ECO:0007669"/>
    <property type="project" value="TreeGrafter"/>
</dbReference>
<keyword evidence="7" id="KW-1185">Reference proteome</keyword>
<dbReference type="PANTHER" id="PTHR11860:SF87">
    <property type="entry name" value="CMRF35-LIKE MOLECULE 8"/>
    <property type="match status" value="1"/>
</dbReference>
<dbReference type="Proteomes" id="UP000186698">
    <property type="component" value="Chromosome 1S"/>
</dbReference>
<accession>A0A8J1M0L1</accession>
<dbReference type="OrthoDB" id="8920197at2759"/>
<evidence type="ECO:0000256" key="4">
    <source>
        <dbReference type="ARBA" id="ARBA00023157"/>
    </source>
</evidence>
<dbReference type="RefSeq" id="XP_041435229.1">
    <property type="nucleotide sequence ID" value="XM_041579295.1"/>
</dbReference>
<gene>
    <name evidence="8" type="primary">LOC121399248</name>
</gene>